<evidence type="ECO:0000313" key="4">
    <source>
        <dbReference type="EMBL" id="MBW6397073.1"/>
    </source>
</evidence>
<name>A0ABS7A4F9_9PROT</name>
<evidence type="ECO:0000259" key="3">
    <source>
        <dbReference type="PROSITE" id="PS51186"/>
    </source>
</evidence>
<feature type="domain" description="N-acetyltransferase" evidence="3">
    <location>
        <begin position="9"/>
        <end position="143"/>
    </location>
</feature>
<dbReference type="RefSeq" id="WP_219761654.1">
    <property type="nucleotide sequence ID" value="NZ_JAHYBZ010000001.1"/>
</dbReference>
<dbReference type="Pfam" id="PF00583">
    <property type="entry name" value="Acetyltransf_1"/>
    <property type="match status" value="1"/>
</dbReference>
<dbReference type="InterPro" id="IPR016181">
    <property type="entry name" value="Acyl_CoA_acyltransferase"/>
</dbReference>
<evidence type="ECO:0000313" key="5">
    <source>
        <dbReference type="Proteomes" id="UP001196565"/>
    </source>
</evidence>
<sequence length="143" mass="15324">MTRITALPDDLPALAVAARAEGFRMLDVLAREWAEGTMRFAAPGEALFAARDADGMLIGIGGITRDPFADALRMRRFYVLPGMRGTGTGRSLAMEAIARARAAGVGLIRLRAPEGAWRFWEALGFAPITGDAAATHRMTLHVA</sequence>
<evidence type="ECO:0000256" key="1">
    <source>
        <dbReference type="ARBA" id="ARBA00022679"/>
    </source>
</evidence>
<organism evidence="4 5">
    <name type="scientific">Roseomonas alba</name>
    <dbReference type="NCBI Taxonomy" id="2846776"/>
    <lineage>
        <taxon>Bacteria</taxon>
        <taxon>Pseudomonadati</taxon>
        <taxon>Pseudomonadota</taxon>
        <taxon>Alphaproteobacteria</taxon>
        <taxon>Acetobacterales</taxon>
        <taxon>Roseomonadaceae</taxon>
        <taxon>Roseomonas</taxon>
    </lineage>
</organism>
<keyword evidence="5" id="KW-1185">Reference proteome</keyword>
<reference evidence="4 5" key="1">
    <citation type="submission" date="2021-07" db="EMBL/GenBank/DDBJ databases">
        <authorList>
            <person name="So Y."/>
        </authorList>
    </citation>
    <scope>NUCLEOTIDE SEQUENCE [LARGE SCALE GENOMIC DNA]</scope>
    <source>
        <strain evidence="4 5">HJA6</strain>
    </source>
</reference>
<dbReference type="PROSITE" id="PS51186">
    <property type="entry name" value="GNAT"/>
    <property type="match status" value="1"/>
</dbReference>
<accession>A0ABS7A4F9</accession>
<dbReference type="InterPro" id="IPR000182">
    <property type="entry name" value="GNAT_dom"/>
</dbReference>
<keyword evidence="2" id="KW-0012">Acyltransferase</keyword>
<proteinExistence type="predicted"/>
<dbReference type="SUPFAM" id="SSF55729">
    <property type="entry name" value="Acyl-CoA N-acyltransferases (Nat)"/>
    <property type="match status" value="1"/>
</dbReference>
<dbReference type="Proteomes" id="UP001196565">
    <property type="component" value="Unassembled WGS sequence"/>
</dbReference>
<protein>
    <submittedName>
        <fullName evidence="4">GNAT family N-acetyltransferase</fullName>
    </submittedName>
</protein>
<dbReference type="EMBL" id="JAHYBZ010000001">
    <property type="protein sequence ID" value="MBW6397073.1"/>
    <property type="molecule type" value="Genomic_DNA"/>
</dbReference>
<keyword evidence="1" id="KW-0808">Transferase</keyword>
<dbReference type="Gene3D" id="3.40.630.30">
    <property type="match status" value="1"/>
</dbReference>
<gene>
    <name evidence="4" type="ORF">KPL78_04395</name>
</gene>
<dbReference type="PANTHER" id="PTHR43877">
    <property type="entry name" value="AMINOALKYLPHOSPHONATE N-ACETYLTRANSFERASE-RELATED-RELATED"/>
    <property type="match status" value="1"/>
</dbReference>
<dbReference type="CDD" id="cd04301">
    <property type="entry name" value="NAT_SF"/>
    <property type="match status" value="1"/>
</dbReference>
<comment type="caution">
    <text evidence="4">The sequence shown here is derived from an EMBL/GenBank/DDBJ whole genome shotgun (WGS) entry which is preliminary data.</text>
</comment>
<dbReference type="InterPro" id="IPR050832">
    <property type="entry name" value="Bact_Acetyltransf"/>
</dbReference>
<evidence type="ECO:0000256" key="2">
    <source>
        <dbReference type="ARBA" id="ARBA00023315"/>
    </source>
</evidence>